<feature type="domain" description="Borealin N-terminal" evidence="11">
    <location>
        <begin position="53"/>
        <end position="107"/>
    </location>
</feature>
<dbReference type="AlphaFoldDB" id="A0A8S4BD50"/>
<keyword evidence="6" id="KW-0498">Mitosis</keyword>
<evidence type="ECO:0000259" key="11">
    <source>
        <dbReference type="Pfam" id="PF10444"/>
    </source>
</evidence>
<dbReference type="Proteomes" id="UP000677803">
    <property type="component" value="Unassembled WGS sequence"/>
</dbReference>
<reference evidence="12" key="1">
    <citation type="submission" date="2021-05" db="EMBL/GenBank/DDBJ databases">
        <authorList>
            <person name="Tigano A."/>
        </authorList>
    </citation>
    <scope>NUCLEOTIDE SEQUENCE</scope>
</reference>
<keyword evidence="4" id="KW-0158">Chromosome</keyword>
<evidence type="ECO:0000256" key="3">
    <source>
        <dbReference type="ARBA" id="ARBA00009914"/>
    </source>
</evidence>
<feature type="region of interest" description="Disordered" evidence="10">
    <location>
        <begin position="1"/>
        <end position="45"/>
    </location>
</feature>
<evidence type="ECO:0000256" key="6">
    <source>
        <dbReference type="ARBA" id="ARBA00022776"/>
    </source>
</evidence>
<dbReference type="GO" id="GO:0000070">
    <property type="term" value="P:mitotic sister chromatid segregation"/>
    <property type="evidence" value="ECO:0007669"/>
    <property type="project" value="TreeGrafter"/>
</dbReference>
<evidence type="ECO:0000256" key="9">
    <source>
        <dbReference type="ARBA" id="ARBA00023328"/>
    </source>
</evidence>
<evidence type="ECO:0000256" key="1">
    <source>
        <dbReference type="ARBA" id="ARBA00004123"/>
    </source>
</evidence>
<dbReference type="GO" id="GO:0051233">
    <property type="term" value="C:spindle midzone"/>
    <property type="evidence" value="ECO:0007669"/>
    <property type="project" value="TreeGrafter"/>
</dbReference>
<dbReference type="GO" id="GO:0051301">
    <property type="term" value="P:cell division"/>
    <property type="evidence" value="ECO:0007669"/>
    <property type="project" value="UniProtKB-KW"/>
</dbReference>
<protein>
    <submittedName>
        <fullName evidence="12">(Atlantic silverside) hypothetical protein</fullName>
    </submittedName>
</protein>
<dbReference type="Gene3D" id="6.10.250.1900">
    <property type="match status" value="1"/>
</dbReference>
<accession>A0A8S4BD50</accession>
<dbReference type="GO" id="GO:0032133">
    <property type="term" value="C:chromosome passenger complex"/>
    <property type="evidence" value="ECO:0007669"/>
    <property type="project" value="TreeGrafter"/>
</dbReference>
<dbReference type="EMBL" id="CAJRST010014446">
    <property type="protein sequence ID" value="CAG5929308.1"/>
    <property type="molecule type" value="Genomic_DNA"/>
</dbReference>
<name>A0A8S4BD50_9TELE</name>
<comment type="similarity">
    <text evidence="3">Belongs to the borealin family.</text>
</comment>
<feature type="region of interest" description="Disordered" evidence="10">
    <location>
        <begin position="117"/>
        <end position="208"/>
    </location>
</feature>
<comment type="subcellular location">
    <subcellularLocation>
        <location evidence="2">Chromosome</location>
        <location evidence="2">Centromere</location>
    </subcellularLocation>
    <subcellularLocation>
        <location evidence="1">Nucleus</location>
    </subcellularLocation>
</comment>
<evidence type="ECO:0000313" key="13">
    <source>
        <dbReference type="Proteomes" id="UP000677803"/>
    </source>
</evidence>
<gene>
    <name evidence="12" type="ORF">MMEN_LOCUS12942</name>
</gene>
<organism evidence="12 13">
    <name type="scientific">Menidia menidia</name>
    <name type="common">Atlantic silverside</name>
    <dbReference type="NCBI Taxonomy" id="238744"/>
    <lineage>
        <taxon>Eukaryota</taxon>
        <taxon>Metazoa</taxon>
        <taxon>Chordata</taxon>
        <taxon>Craniata</taxon>
        <taxon>Vertebrata</taxon>
        <taxon>Euteleostomi</taxon>
        <taxon>Actinopterygii</taxon>
        <taxon>Neopterygii</taxon>
        <taxon>Teleostei</taxon>
        <taxon>Neoteleostei</taxon>
        <taxon>Acanthomorphata</taxon>
        <taxon>Ovalentaria</taxon>
        <taxon>Atherinomorphae</taxon>
        <taxon>Atheriniformes</taxon>
        <taxon>Atherinopsidae</taxon>
        <taxon>Menidiinae</taxon>
        <taxon>Menidia</taxon>
    </lineage>
</organism>
<dbReference type="PANTHER" id="PTHR16040">
    <property type="entry name" value="AUSTRALIN, ISOFORM A-RELATED"/>
    <property type="match status" value="1"/>
</dbReference>
<evidence type="ECO:0000256" key="8">
    <source>
        <dbReference type="ARBA" id="ARBA00023306"/>
    </source>
</evidence>
<evidence type="ECO:0000256" key="4">
    <source>
        <dbReference type="ARBA" id="ARBA00022454"/>
    </source>
</evidence>
<evidence type="ECO:0000313" key="12">
    <source>
        <dbReference type="EMBL" id="CAG5929308.1"/>
    </source>
</evidence>
<feature type="compositionally biased region" description="Low complexity" evidence="10">
    <location>
        <begin position="148"/>
        <end position="167"/>
    </location>
</feature>
<dbReference type="Pfam" id="PF10444">
    <property type="entry name" value="Nbl1_Borealin_N"/>
    <property type="match status" value="1"/>
</dbReference>
<evidence type="ECO:0000256" key="5">
    <source>
        <dbReference type="ARBA" id="ARBA00022618"/>
    </source>
</evidence>
<dbReference type="InterPro" id="IPR018867">
    <property type="entry name" value="Cell_div_borealin"/>
</dbReference>
<keyword evidence="5" id="KW-0132">Cell division</keyword>
<keyword evidence="13" id="KW-1185">Reference proteome</keyword>
<dbReference type="InterPro" id="IPR018851">
    <property type="entry name" value="Borealin_N"/>
</dbReference>
<feature type="compositionally biased region" description="Polar residues" evidence="10">
    <location>
        <begin position="172"/>
        <end position="183"/>
    </location>
</feature>
<comment type="caution">
    <text evidence="12">The sequence shown here is derived from an EMBL/GenBank/DDBJ whole genome shotgun (WGS) entry which is preliminary data.</text>
</comment>
<keyword evidence="9" id="KW-0137">Centromere</keyword>
<keyword evidence="7" id="KW-0539">Nucleus</keyword>
<proteinExistence type="inferred from homology"/>
<evidence type="ECO:0000256" key="2">
    <source>
        <dbReference type="ARBA" id="ARBA00004584"/>
    </source>
</evidence>
<sequence length="282" mass="31011">MTASQPDGEGHESINQASLSDSLDLKMPLRRQQTGGSIHTKEQLSRDMRQSRLALFIQQFEKEAQERMNELEAKMENQLATVDKVFKVELMKMPPSLQKTLIGDVISEEEISASDVSIAMRSESREMSQSLRRAPVGKVKSTESPPVSSTSAQRSKSSKGGSGTKTTRLLAGSNSTGNLTVSSMAIKRTRSRLTSRNTSIQATPNQKAPKLRSVLSAGDLHCSVAGSAAHITVTTAQGQMVSFSEETKDEINFDLLDDVAWCQIQKLTTLMDYLSRRSRCQR</sequence>
<keyword evidence="8" id="KW-0131">Cell cycle</keyword>
<evidence type="ECO:0000256" key="10">
    <source>
        <dbReference type="SAM" id="MobiDB-lite"/>
    </source>
</evidence>
<dbReference type="PANTHER" id="PTHR16040:SF10">
    <property type="entry name" value="BOREALIN-2"/>
    <property type="match status" value="1"/>
</dbReference>
<dbReference type="GO" id="GO:0000775">
    <property type="term" value="C:chromosome, centromeric region"/>
    <property type="evidence" value="ECO:0007669"/>
    <property type="project" value="UniProtKB-SubCell"/>
</dbReference>
<dbReference type="OrthoDB" id="6360905at2759"/>
<dbReference type="GO" id="GO:0005634">
    <property type="term" value="C:nucleus"/>
    <property type="evidence" value="ECO:0007669"/>
    <property type="project" value="UniProtKB-SubCell"/>
</dbReference>
<evidence type="ECO:0000256" key="7">
    <source>
        <dbReference type="ARBA" id="ARBA00023242"/>
    </source>
</evidence>